<dbReference type="InterPro" id="IPR013022">
    <property type="entry name" value="Xyl_isomerase-like_TIM-brl"/>
</dbReference>
<name>A0A2S8RA24_9FIRM</name>
<reference evidence="2 3" key="1">
    <citation type="journal article" date="2018" name="Syst. Appl. Microbiol.">
        <title>Characterization and high-quality draft genome sequence of Herbivorax saccincola A7, an anaerobic, alkaliphilic, thermophilic, cellulolytic, and xylanolytic bacterium.</title>
        <authorList>
            <person name="Aikawa S."/>
            <person name="Baramee S."/>
            <person name="Sermsathanaswadi J."/>
            <person name="Thianheng P."/>
            <person name="Tachaapaikoon C."/>
            <person name="Shikata A."/>
            <person name="Waeonukul R."/>
            <person name="Pason P."/>
            <person name="Ratanakhanokchai K."/>
            <person name="Kosugi A."/>
        </authorList>
    </citation>
    <scope>NUCLEOTIDE SEQUENCE [LARGE SCALE GENOMIC DNA]</scope>
    <source>
        <strain evidence="2 3">A7</strain>
    </source>
</reference>
<dbReference type="InterPro" id="IPR050312">
    <property type="entry name" value="IolE/XylAMocC-like"/>
</dbReference>
<dbReference type="OrthoDB" id="9801960at2"/>
<gene>
    <name evidence="2" type="ORF">B9R14_07780</name>
</gene>
<dbReference type="PANTHER" id="PTHR12110">
    <property type="entry name" value="HYDROXYPYRUVATE ISOMERASE"/>
    <property type="match status" value="1"/>
</dbReference>
<protein>
    <recommendedName>
        <fullName evidence="1">Xylose isomerase-like TIM barrel domain-containing protein</fullName>
    </recommendedName>
</protein>
<dbReference type="SUPFAM" id="SSF51658">
    <property type="entry name" value="Xylose isomerase-like"/>
    <property type="match status" value="1"/>
</dbReference>
<dbReference type="Gene3D" id="3.20.20.150">
    <property type="entry name" value="Divalent-metal-dependent TIM barrel enzymes"/>
    <property type="match status" value="1"/>
</dbReference>
<feature type="domain" description="Xylose isomerase-like TIM barrel" evidence="1">
    <location>
        <begin position="20"/>
        <end position="234"/>
    </location>
</feature>
<comment type="caution">
    <text evidence="2">The sequence shown here is derived from an EMBL/GenBank/DDBJ whole genome shotgun (WGS) entry which is preliminary data.</text>
</comment>
<accession>A0A2S8RA24</accession>
<dbReference type="EMBL" id="NEMB01000003">
    <property type="protein sequence ID" value="PQQ66653.1"/>
    <property type="molecule type" value="Genomic_DNA"/>
</dbReference>
<dbReference type="Pfam" id="PF01261">
    <property type="entry name" value="AP_endonuc_2"/>
    <property type="match status" value="1"/>
</dbReference>
<evidence type="ECO:0000259" key="1">
    <source>
        <dbReference type="Pfam" id="PF01261"/>
    </source>
</evidence>
<organism evidence="2 3">
    <name type="scientific">Acetivibrio saccincola</name>
    <dbReference type="NCBI Taxonomy" id="1677857"/>
    <lineage>
        <taxon>Bacteria</taxon>
        <taxon>Bacillati</taxon>
        <taxon>Bacillota</taxon>
        <taxon>Clostridia</taxon>
        <taxon>Eubacteriales</taxon>
        <taxon>Oscillospiraceae</taxon>
        <taxon>Acetivibrio</taxon>
    </lineage>
</organism>
<dbReference type="InterPro" id="IPR036237">
    <property type="entry name" value="Xyl_isomerase-like_sf"/>
</dbReference>
<dbReference type="Proteomes" id="UP000239720">
    <property type="component" value="Unassembled WGS sequence"/>
</dbReference>
<proteinExistence type="predicted"/>
<dbReference type="RefSeq" id="WP_105367961.1">
    <property type="nucleotide sequence ID" value="NZ_NEMB01000003.1"/>
</dbReference>
<evidence type="ECO:0000313" key="2">
    <source>
        <dbReference type="EMBL" id="PQQ66653.1"/>
    </source>
</evidence>
<evidence type="ECO:0000313" key="3">
    <source>
        <dbReference type="Proteomes" id="UP000239720"/>
    </source>
</evidence>
<dbReference type="AlphaFoldDB" id="A0A2S8RA24"/>
<sequence length="260" mass="29760">MVKTGIHDWFGYRIDNEERFKLIREAGFNSVLFWWGDEYADYVGDKNFLPGLARNAGLEIENVHAPFYKTNLIWTESVDAEDIVKRYAQCIIDCSNHNIPTVVIHLTNGDTPPPPSLLGLDRIKYLVDLAEKKNVNIALENLKRPEYLQFVFQNIQSGRLGFCYDSGHENCYSKGTDLLSMYGNKLMALHLHDNDGTGDQHRIPGEGTINWDIVVRKIKKTTYRGAVTLEVTNEFSEMYSDISAQEFLKAANEKIKMLFI</sequence>